<dbReference type="Gene3D" id="3.40.50.200">
    <property type="entry name" value="Peptidase S8/S53 domain"/>
    <property type="match status" value="1"/>
</dbReference>
<dbReference type="InterPro" id="IPR013425">
    <property type="entry name" value="Autotrns_rpt"/>
</dbReference>
<dbReference type="GO" id="GO:0004252">
    <property type="term" value="F:serine-type endopeptidase activity"/>
    <property type="evidence" value="ECO:0007669"/>
    <property type="project" value="UniProtKB-UniRule"/>
</dbReference>
<keyword evidence="3" id="KW-0732">Signal</keyword>
<dbReference type="PROSITE" id="PS51208">
    <property type="entry name" value="AUTOTRANSPORTER"/>
    <property type="match status" value="1"/>
</dbReference>
<dbReference type="InterPro" id="IPR023827">
    <property type="entry name" value="Peptidase_S8_Asp-AS"/>
</dbReference>
<organism evidence="8 9">
    <name type="scientific">Solilutibacter pythonis</name>
    <dbReference type="NCBI Taxonomy" id="2483112"/>
    <lineage>
        <taxon>Bacteria</taxon>
        <taxon>Pseudomonadati</taxon>
        <taxon>Pseudomonadota</taxon>
        <taxon>Gammaproteobacteria</taxon>
        <taxon>Lysobacterales</taxon>
        <taxon>Lysobacteraceae</taxon>
        <taxon>Solilutibacter</taxon>
    </lineage>
</organism>
<protein>
    <submittedName>
        <fullName evidence="8">Autotransporter domain-containing protein</fullName>
    </submittedName>
</protein>
<proteinExistence type="inferred from homology"/>
<name>A0A3M2HM52_9GAMM</name>
<gene>
    <name evidence="8" type="ORF">EBB59_10100</name>
</gene>
<dbReference type="SUPFAM" id="SSF103515">
    <property type="entry name" value="Autotransporter"/>
    <property type="match status" value="1"/>
</dbReference>
<evidence type="ECO:0000259" key="7">
    <source>
        <dbReference type="PROSITE" id="PS51208"/>
    </source>
</evidence>
<keyword evidence="9" id="KW-1185">Reference proteome</keyword>
<reference evidence="8 9" key="1">
    <citation type="submission" date="2018-10" db="EMBL/GenBank/DDBJ databases">
        <title>Proposal of Lysobacter pythonis sp. nov. isolated from royal pythons (Python regius).</title>
        <authorList>
            <person name="Hans-Juergen B."/>
            <person name="Huptas C."/>
            <person name="Sandra B."/>
            <person name="Igor L."/>
            <person name="Joachim S."/>
            <person name="Siegfried S."/>
            <person name="Mareike W."/>
            <person name="Peter K."/>
        </authorList>
    </citation>
    <scope>NUCLEOTIDE SEQUENCE [LARGE SCALE GENOMIC DNA]</scope>
    <source>
        <strain evidence="8 9">4284/11</strain>
    </source>
</reference>
<comment type="similarity">
    <text evidence="1 6">Belongs to the peptidase S8 family.</text>
</comment>
<dbReference type="SUPFAM" id="SSF52743">
    <property type="entry name" value="Subtilisin-like"/>
    <property type="match status" value="1"/>
</dbReference>
<evidence type="ECO:0000313" key="8">
    <source>
        <dbReference type="EMBL" id="RMH90786.1"/>
    </source>
</evidence>
<dbReference type="PROSITE" id="PS00138">
    <property type="entry name" value="SUBTILASE_SER"/>
    <property type="match status" value="1"/>
</dbReference>
<keyword evidence="5 6" id="KW-0720">Serine protease</keyword>
<evidence type="ECO:0000313" key="9">
    <source>
        <dbReference type="Proteomes" id="UP000275012"/>
    </source>
</evidence>
<dbReference type="InterPro" id="IPR036709">
    <property type="entry name" value="Autotransporte_beta_dom_sf"/>
</dbReference>
<dbReference type="PROSITE" id="PS51892">
    <property type="entry name" value="SUBTILASE"/>
    <property type="match status" value="1"/>
</dbReference>
<evidence type="ECO:0000256" key="5">
    <source>
        <dbReference type="ARBA" id="ARBA00022825"/>
    </source>
</evidence>
<sequence>MRRVCLLCGGFWLIWPFGRLCMRALSYTYLINLKRQDGAGDNQMSRYEKSGSRLPARLPLVVAVAFVVGLSACNGGGGGVRPDPPSPGGFKPTVTVDRSLIDLEPPPAPDLVVRPALADARINQHLILTNAAGALANTRTGAGVTIGLVDSGVNRRHVTLNGRVVANLDNRLPPGNNTRVDDVTGHGTTVASLAAGRPVLGNYTDANGKVQSTSMWGGGVAPDALIASYRILGDRQPKDDGSGQGTEVKAGNQMGAFFQNVNRELADKGARIINNSWGGFYWNDPALTLELANAWKDFVVNRGGLVVFANGNAGEDQRYAHKPSNNAMLPSMDGGDPVLERGWLTVGALDPDKPTQLAGYSQQCGPAMNYCLVAPGTNVFIAPDATNQAGSTLLRGGGTSYAAPLVSGAAALVWSQFSWMSNDQVRQTLLGTAKDLGAPGVDPVFGWGLLDVTRASYGPGAFAWGDFNANFSGAAIWRNDIYGTGGLIKDGNGTLLLLGSSTYLGGTHVKEGSLYIARDHVSSGLKIDKEGMVWMGGNVGQVDNGGFFIVSGQVKAKEFNQTGSGNLGVFLGRPLQVAGAANLAGTVSVLGVKKGYVTTAKEKLLQASEINGRFGSVKAATNVFLDASLSYDAQNVYLDIRRIDVSRAVASMGIGGAALDAAARVEGAFNAIDSGSVGRDSGFAGAAGDLQRTTFDAASAERALRSLGGQMHAANLALTLESMDAGRRAMAGRFDALAGNPRLQGSWSRDLRAGGELAQAGFSGLDYQLSGWMMGTDRRIGTRGVLGMAASHGEGMGWMSGLGDRTRNRQTEAQAYAGWTAGQAWWRGGVGIGRFERDMERRLLFGLRNETVNSVGRGQYLFANAETGWRADPGKVALSPYLGTQFAQVSSGGLSENGGEGFGLRVNAWRFNRWQAYAGLRANREWRLGGMRLGVDGRLEWQRTLSESGQLFASFSALEQWMPVTAMSLARQQRLLGLGLSLNSARDGGLRLDASHRRNERGSDALLQASWRQGF</sequence>
<keyword evidence="2 6" id="KW-0645">Protease</keyword>
<evidence type="ECO:0000256" key="6">
    <source>
        <dbReference type="PROSITE-ProRule" id="PRU01240"/>
    </source>
</evidence>
<dbReference type="PRINTS" id="PR00723">
    <property type="entry name" value="SUBTILISIN"/>
</dbReference>
<dbReference type="PANTHER" id="PTHR43806:SF11">
    <property type="entry name" value="CEREVISIN-RELATED"/>
    <property type="match status" value="1"/>
</dbReference>
<evidence type="ECO:0000256" key="4">
    <source>
        <dbReference type="ARBA" id="ARBA00022801"/>
    </source>
</evidence>
<evidence type="ECO:0000256" key="1">
    <source>
        <dbReference type="ARBA" id="ARBA00011073"/>
    </source>
</evidence>
<evidence type="ECO:0000256" key="3">
    <source>
        <dbReference type="ARBA" id="ARBA00022729"/>
    </source>
</evidence>
<keyword evidence="4 6" id="KW-0378">Hydrolase</keyword>
<dbReference type="InterPro" id="IPR023828">
    <property type="entry name" value="Peptidase_S8_Ser-AS"/>
</dbReference>
<feature type="domain" description="Autotransporter" evidence="7">
    <location>
        <begin position="739"/>
        <end position="1015"/>
    </location>
</feature>
<dbReference type="InterPro" id="IPR050131">
    <property type="entry name" value="Peptidase_S8_subtilisin-like"/>
</dbReference>
<dbReference type="AlphaFoldDB" id="A0A3M2HM52"/>
<dbReference type="NCBIfam" id="TIGR02601">
    <property type="entry name" value="autotrns_rpt"/>
    <property type="match status" value="1"/>
</dbReference>
<dbReference type="Proteomes" id="UP000275012">
    <property type="component" value="Unassembled WGS sequence"/>
</dbReference>
<feature type="active site" description="Charge relay system" evidence="6">
    <location>
        <position position="186"/>
    </location>
</feature>
<dbReference type="InterPro" id="IPR034061">
    <property type="entry name" value="Peptidases_S8_Autotransporter"/>
</dbReference>
<feature type="active site" description="Charge relay system" evidence="6">
    <location>
        <position position="150"/>
    </location>
</feature>
<dbReference type="InterPro" id="IPR000209">
    <property type="entry name" value="Peptidase_S8/S53_dom"/>
</dbReference>
<feature type="active site" description="Charge relay system" evidence="6">
    <location>
        <position position="400"/>
    </location>
</feature>
<dbReference type="CDD" id="cd04848">
    <property type="entry name" value="Peptidases_S8_Autotransporter_serine_protease_like"/>
    <property type="match status" value="1"/>
</dbReference>
<dbReference type="GO" id="GO:0006508">
    <property type="term" value="P:proteolysis"/>
    <property type="evidence" value="ECO:0007669"/>
    <property type="project" value="UniProtKB-KW"/>
</dbReference>
<dbReference type="Pfam" id="PF03797">
    <property type="entry name" value="Autotransporter"/>
    <property type="match status" value="1"/>
</dbReference>
<dbReference type="PANTHER" id="PTHR43806">
    <property type="entry name" value="PEPTIDASE S8"/>
    <property type="match status" value="1"/>
</dbReference>
<dbReference type="InterPro" id="IPR015500">
    <property type="entry name" value="Peptidase_S8_subtilisin-rel"/>
</dbReference>
<dbReference type="PROSITE" id="PS00136">
    <property type="entry name" value="SUBTILASE_ASP"/>
    <property type="match status" value="1"/>
</dbReference>
<dbReference type="Gene3D" id="2.40.128.130">
    <property type="entry name" value="Autotransporter beta-domain"/>
    <property type="match status" value="1"/>
</dbReference>
<dbReference type="Pfam" id="PF00082">
    <property type="entry name" value="Peptidase_S8"/>
    <property type="match status" value="1"/>
</dbReference>
<evidence type="ECO:0000256" key="2">
    <source>
        <dbReference type="ARBA" id="ARBA00022670"/>
    </source>
</evidence>
<accession>A0A3M2HM52</accession>
<dbReference type="InterPro" id="IPR005546">
    <property type="entry name" value="Autotransporte_beta"/>
</dbReference>
<dbReference type="SMART" id="SM00869">
    <property type="entry name" value="Autotransporter"/>
    <property type="match status" value="1"/>
</dbReference>
<dbReference type="EMBL" id="RFLY01000014">
    <property type="protein sequence ID" value="RMH90786.1"/>
    <property type="molecule type" value="Genomic_DNA"/>
</dbReference>
<dbReference type="InterPro" id="IPR036852">
    <property type="entry name" value="Peptidase_S8/S53_dom_sf"/>
</dbReference>
<comment type="caution">
    <text evidence="8">The sequence shown here is derived from an EMBL/GenBank/DDBJ whole genome shotgun (WGS) entry which is preliminary data.</text>
</comment>